<organism evidence="4 5">
    <name type="scientific">Linum tenue</name>
    <dbReference type="NCBI Taxonomy" id="586396"/>
    <lineage>
        <taxon>Eukaryota</taxon>
        <taxon>Viridiplantae</taxon>
        <taxon>Streptophyta</taxon>
        <taxon>Embryophyta</taxon>
        <taxon>Tracheophyta</taxon>
        <taxon>Spermatophyta</taxon>
        <taxon>Magnoliopsida</taxon>
        <taxon>eudicotyledons</taxon>
        <taxon>Gunneridae</taxon>
        <taxon>Pentapetalae</taxon>
        <taxon>rosids</taxon>
        <taxon>fabids</taxon>
        <taxon>Malpighiales</taxon>
        <taxon>Linaceae</taxon>
        <taxon>Linum</taxon>
    </lineage>
</organism>
<evidence type="ECO:0000256" key="3">
    <source>
        <dbReference type="ARBA" id="ARBA00023295"/>
    </source>
</evidence>
<dbReference type="Pfam" id="PF12899">
    <property type="entry name" value="Glyco_hydro_100"/>
    <property type="match status" value="1"/>
</dbReference>
<gene>
    <name evidence="4" type="ORF">LITE_LOCUS3659</name>
</gene>
<sequence length="65" mass="7360">MPDSLPDWVFDFMPCRGGYFVGNDELVGEMPLKICYPAMEGCDPKNTRWSYHNGGSWPGQLSFLV</sequence>
<dbReference type="AlphaFoldDB" id="A0AAV0HCA3"/>
<evidence type="ECO:0000313" key="4">
    <source>
        <dbReference type="EMBL" id="CAI0382706.1"/>
    </source>
</evidence>
<accession>A0AAV0HCA3</accession>
<dbReference type="GO" id="GO:0005987">
    <property type="term" value="P:sucrose catabolic process"/>
    <property type="evidence" value="ECO:0007669"/>
    <property type="project" value="TreeGrafter"/>
</dbReference>
<evidence type="ECO:0000256" key="1">
    <source>
        <dbReference type="ARBA" id="ARBA00022801"/>
    </source>
</evidence>
<protein>
    <submittedName>
        <fullName evidence="4">Uncharacterized protein</fullName>
    </submittedName>
</protein>
<proteinExistence type="predicted"/>
<keyword evidence="1" id="KW-0378">Hydrolase</keyword>
<keyword evidence="5" id="KW-1185">Reference proteome</keyword>
<dbReference type="InterPro" id="IPR024746">
    <property type="entry name" value="Glyco_hydro_100"/>
</dbReference>
<evidence type="ECO:0000256" key="2">
    <source>
        <dbReference type="ARBA" id="ARBA00023277"/>
    </source>
</evidence>
<keyword evidence="2" id="KW-0119">Carbohydrate metabolism</keyword>
<dbReference type="GO" id="GO:0033926">
    <property type="term" value="F:endo-alpha-N-acetylgalactosaminidase activity"/>
    <property type="evidence" value="ECO:0007669"/>
    <property type="project" value="InterPro"/>
</dbReference>
<dbReference type="PANTHER" id="PTHR31916:SF59">
    <property type="entry name" value="CYTOSOLIC INVERTASE 1"/>
    <property type="match status" value="1"/>
</dbReference>
<evidence type="ECO:0000313" key="5">
    <source>
        <dbReference type="Proteomes" id="UP001154282"/>
    </source>
</evidence>
<keyword evidence="3" id="KW-0326">Glycosidase</keyword>
<dbReference type="EMBL" id="CAMGYJ010000002">
    <property type="protein sequence ID" value="CAI0382706.1"/>
    <property type="molecule type" value="Genomic_DNA"/>
</dbReference>
<dbReference type="PANTHER" id="PTHR31916">
    <property type="match status" value="1"/>
</dbReference>
<dbReference type="Proteomes" id="UP001154282">
    <property type="component" value="Unassembled WGS sequence"/>
</dbReference>
<reference evidence="4" key="1">
    <citation type="submission" date="2022-08" db="EMBL/GenBank/DDBJ databases">
        <authorList>
            <person name="Gutierrez-Valencia J."/>
        </authorList>
    </citation>
    <scope>NUCLEOTIDE SEQUENCE</scope>
</reference>
<name>A0AAV0HCA3_9ROSI</name>
<comment type="caution">
    <text evidence="4">The sequence shown here is derived from an EMBL/GenBank/DDBJ whole genome shotgun (WGS) entry which is preliminary data.</text>
</comment>
<dbReference type="GO" id="GO:0004575">
    <property type="term" value="F:sucrose alpha-glucosidase activity"/>
    <property type="evidence" value="ECO:0007669"/>
    <property type="project" value="TreeGrafter"/>
</dbReference>